<sequence length="611" mass="65333">MAQSAELQPSFEDVFNILSQVPQDKLLSLKLKLKHLVPGPCSKLLQAMVLLTLGKETDARICLDALRDNRAAQYVHQTKLGTAGVRGDREAVQPPQLDAGAVALLAQVYTVLAQENLCSPEARDKACQAATKTCHANKDTPRGTLNIPPEAQDTQGSAASMGSGDRFRTLRSSEAAGFLHEASSNYMGRSSPVQIRGNSDLPGPQTLCSRESSSLSSCLEISASPTAVFHSQPSVPECVPQPSSAGHPDGHRQSHSLQESTPSSAPGQDTAAQVPQPEKVLQVSPCSPTLPIPEMLMPSEGAVTQPAQSSDVSSTVTAPHTPRGNTGAKQDEKQSPTGVPDPRAATDAAPVHVSIEDSYIPAGIPCNSAPPSISTSSLPPPTYSASSTLPPLQESHSNLLYPSPLRSSPSPAWPPPSLLAVDPSEPDGGKFFTFVVLHASEDEIVAHQVKNLLESMGVSNGATLSEDFFIAGRSHLICFQEAMENSAFIILLLTKNFPCNLCLFQTDTALMQSILDPSKHYSVIPFLPKANALERSRIPRMLSGLVTLNESSPLFSRTVRNTFNPKNIGEKKAMWDQMQRRKLQLCWERHQAQQNLAALSLGSSARVPPAA</sequence>
<evidence type="ECO:0000256" key="4">
    <source>
        <dbReference type="ARBA" id="ARBA00022588"/>
    </source>
</evidence>
<keyword evidence="5" id="KW-0391">Immunity</keyword>
<keyword evidence="6" id="KW-0395">Inflammatory response</keyword>
<feature type="region of interest" description="Disordered" evidence="7">
    <location>
        <begin position="230"/>
        <end position="346"/>
    </location>
</feature>
<name>A0A852NWF7_9PASS</name>
<organism evidence="9 10">
    <name type="scientific">Atrichornis clamosus</name>
    <dbReference type="NCBI Taxonomy" id="449594"/>
    <lineage>
        <taxon>Eukaryota</taxon>
        <taxon>Metazoa</taxon>
        <taxon>Chordata</taxon>
        <taxon>Craniata</taxon>
        <taxon>Vertebrata</taxon>
        <taxon>Euteleostomi</taxon>
        <taxon>Archelosauria</taxon>
        <taxon>Archosauria</taxon>
        <taxon>Dinosauria</taxon>
        <taxon>Saurischia</taxon>
        <taxon>Theropoda</taxon>
        <taxon>Coelurosauria</taxon>
        <taxon>Aves</taxon>
        <taxon>Neognathae</taxon>
        <taxon>Neoaves</taxon>
        <taxon>Telluraves</taxon>
        <taxon>Australaves</taxon>
        <taxon>Passeriformes</taxon>
        <taxon>Menuridae</taxon>
        <taxon>Atrichornis</taxon>
    </lineage>
</organism>
<dbReference type="Pfam" id="PF17798">
    <property type="entry name" value="TRIF-NTD"/>
    <property type="match status" value="1"/>
</dbReference>
<feature type="compositionally biased region" description="Low complexity" evidence="7">
    <location>
        <begin position="371"/>
        <end position="392"/>
    </location>
</feature>
<dbReference type="PROSITE" id="PS50104">
    <property type="entry name" value="TIR"/>
    <property type="match status" value="1"/>
</dbReference>
<feature type="compositionally biased region" description="Polar residues" evidence="7">
    <location>
        <begin position="188"/>
        <end position="197"/>
    </location>
</feature>
<evidence type="ECO:0000259" key="8">
    <source>
        <dbReference type="PROSITE" id="PS50104"/>
    </source>
</evidence>
<keyword evidence="10" id="KW-1185">Reference proteome</keyword>
<dbReference type="Gene3D" id="1.25.40.780">
    <property type="match status" value="1"/>
</dbReference>
<feature type="region of interest" description="Disordered" evidence="7">
    <location>
        <begin position="188"/>
        <end position="209"/>
    </location>
</feature>
<dbReference type="InterPro" id="IPR046946">
    <property type="entry name" value="TCAM1/2"/>
</dbReference>
<dbReference type="GO" id="GO:0045087">
    <property type="term" value="P:innate immune response"/>
    <property type="evidence" value="ECO:0007669"/>
    <property type="project" value="UniProtKB-KW"/>
</dbReference>
<dbReference type="Proteomes" id="UP000658642">
    <property type="component" value="Unassembled WGS sequence"/>
</dbReference>
<dbReference type="PANTHER" id="PTHR47230">
    <property type="entry name" value="TIR DOMAIN-CONTAINING ADAPTER MOLECULE 1"/>
    <property type="match status" value="1"/>
</dbReference>
<proteinExistence type="predicted"/>
<keyword evidence="4" id="KW-0399">Innate immunity</keyword>
<evidence type="ECO:0000256" key="2">
    <source>
        <dbReference type="ARBA" id="ARBA00022490"/>
    </source>
</evidence>
<keyword evidence="3" id="KW-0597">Phosphoprotein</keyword>
<dbReference type="EMBL" id="WBMZ01008627">
    <property type="protein sequence ID" value="NXY19804.1"/>
    <property type="molecule type" value="Genomic_DNA"/>
</dbReference>
<feature type="compositionally biased region" description="Low complexity" evidence="7">
    <location>
        <begin position="399"/>
        <end position="408"/>
    </location>
</feature>
<evidence type="ECO:0000313" key="9">
    <source>
        <dbReference type="EMBL" id="NXY19804.1"/>
    </source>
</evidence>
<feature type="non-terminal residue" evidence="9">
    <location>
        <position position="611"/>
    </location>
</feature>
<evidence type="ECO:0000256" key="3">
    <source>
        <dbReference type="ARBA" id="ARBA00022553"/>
    </source>
</evidence>
<dbReference type="GO" id="GO:0043123">
    <property type="term" value="P:positive regulation of canonical NF-kappaB signal transduction"/>
    <property type="evidence" value="ECO:0007669"/>
    <property type="project" value="TreeGrafter"/>
</dbReference>
<feature type="region of interest" description="Disordered" evidence="7">
    <location>
        <begin position="137"/>
        <end position="166"/>
    </location>
</feature>
<dbReference type="GO" id="GO:0005768">
    <property type="term" value="C:endosome"/>
    <property type="evidence" value="ECO:0007669"/>
    <property type="project" value="TreeGrafter"/>
</dbReference>
<dbReference type="PANTHER" id="PTHR47230:SF1">
    <property type="entry name" value="TIR DOMAIN-CONTAINING ADAPTER MOLECULE 1"/>
    <property type="match status" value="1"/>
</dbReference>
<accession>A0A852NWF7</accession>
<evidence type="ECO:0000256" key="1">
    <source>
        <dbReference type="ARBA" id="ARBA00004496"/>
    </source>
</evidence>
<dbReference type="InterPro" id="IPR040886">
    <property type="entry name" value="TRIF_N"/>
</dbReference>
<comment type="subcellular location">
    <subcellularLocation>
        <location evidence="1">Cytoplasm</location>
    </subcellularLocation>
</comment>
<dbReference type="SUPFAM" id="SSF52200">
    <property type="entry name" value="Toll/Interleukin receptor TIR domain"/>
    <property type="match status" value="1"/>
</dbReference>
<evidence type="ECO:0000313" key="10">
    <source>
        <dbReference type="Proteomes" id="UP000658642"/>
    </source>
</evidence>
<dbReference type="OrthoDB" id="9906976at2759"/>
<dbReference type="GO" id="GO:0032481">
    <property type="term" value="P:positive regulation of type I interferon production"/>
    <property type="evidence" value="ECO:0007669"/>
    <property type="project" value="TreeGrafter"/>
</dbReference>
<dbReference type="GO" id="GO:0035591">
    <property type="term" value="F:signaling adaptor activity"/>
    <property type="evidence" value="ECO:0007669"/>
    <property type="project" value="TreeGrafter"/>
</dbReference>
<feature type="compositionally biased region" description="Polar residues" evidence="7">
    <location>
        <begin position="255"/>
        <end position="273"/>
    </location>
</feature>
<evidence type="ECO:0000256" key="7">
    <source>
        <dbReference type="SAM" id="MobiDB-lite"/>
    </source>
</evidence>
<comment type="caution">
    <text evidence="9">The sequence shown here is derived from an EMBL/GenBank/DDBJ whole genome shotgun (WGS) entry which is preliminary data.</text>
</comment>
<keyword evidence="2" id="KW-0963">Cytoplasm</keyword>
<dbReference type="InterPro" id="IPR035897">
    <property type="entry name" value="Toll_tir_struct_dom_sf"/>
</dbReference>
<dbReference type="GO" id="GO:0006954">
    <property type="term" value="P:inflammatory response"/>
    <property type="evidence" value="ECO:0007669"/>
    <property type="project" value="UniProtKB-KW"/>
</dbReference>
<feature type="compositionally biased region" description="Polar residues" evidence="7">
    <location>
        <begin position="305"/>
        <end position="328"/>
    </location>
</feature>
<feature type="non-terminal residue" evidence="9">
    <location>
        <position position="1"/>
    </location>
</feature>
<feature type="region of interest" description="Disordered" evidence="7">
    <location>
        <begin position="371"/>
        <end position="408"/>
    </location>
</feature>
<gene>
    <name evidence="9" type="primary">Ticam1</name>
    <name evidence="9" type="ORF">ATRCLA_R00718</name>
</gene>
<protein>
    <submittedName>
        <fullName evidence="9">TCAM1 protein</fullName>
    </submittedName>
</protein>
<dbReference type="AlphaFoldDB" id="A0A852NWF7"/>
<dbReference type="InterPro" id="IPR000157">
    <property type="entry name" value="TIR_dom"/>
</dbReference>
<feature type="domain" description="TIR" evidence="8">
    <location>
        <begin position="430"/>
        <end position="563"/>
    </location>
</feature>
<evidence type="ECO:0000256" key="5">
    <source>
        <dbReference type="ARBA" id="ARBA00022859"/>
    </source>
</evidence>
<reference evidence="9" key="1">
    <citation type="submission" date="2020-02" db="EMBL/GenBank/DDBJ databases">
        <title>Bird 10,000 Genomes (B10K) Project - Family phase.</title>
        <authorList>
            <person name="Zhang G."/>
        </authorList>
    </citation>
    <scope>NUCLEOTIDE SEQUENCE</scope>
    <source>
        <strain evidence="9">B10K-DU-029-61</strain>
        <tissue evidence="9">Blood</tissue>
    </source>
</reference>
<dbReference type="GO" id="GO:0035666">
    <property type="term" value="P:TRIF-dependent toll-like receptor signaling pathway"/>
    <property type="evidence" value="ECO:0007669"/>
    <property type="project" value="InterPro"/>
</dbReference>
<evidence type="ECO:0000256" key="6">
    <source>
        <dbReference type="ARBA" id="ARBA00023198"/>
    </source>
</evidence>
<dbReference type="Gene3D" id="3.40.50.10140">
    <property type="entry name" value="Toll/interleukin-1 receptor homology (TIR) domain"/>
    <property type="match status" value="1"/>
</dbReference>